<protein>
    <recommendedName>
        <fullName evidence="3">Hydroxymethylpyrimidine pyrophosphatase-like HAD family hydrolase</fullName>
    </recommendedName>
</protein>
<name>A0ABP5F746_9MICO</name>
<dbReference type="Gene3D" id="3.40.50.1000">
    <property type="entry name" value="HAD superfamily/HAD-like"/>
    <property type="match status" value="1"/>
</dbReference>
<dbReference type="SUPFAM" id="SSF53271">
    <property type="entry name" value="PRTase-like"/>
    <property type="match status" value="1"/>
</dbReference>
<sequence>MSHCTTPAPVRIASEPLRVTNLLLTGTELSALLERAVASEQWCDAFLVSAGMLQLADDRLHPDPFQLRRAASYLRKRASWGGKAAGLGAAALAGAFDVRQWDRCAQRLRAASSVLADLTSLLASTLLRPAPITPESSELGVLVAEAVAAAPLLGADVARIPACFGDFDLHPDDVRALAGKLHQLPEVTRGPVCVVGVRTSGSYLAPLLAAALRHLGVSDVRILTHRPTHPFLSWEGQTLRRTARAGGKVIVIDDPPATGTALATTLKAIAATGVPHDATALALPLFTDEAALPAPLTSYAGAFLPWRQWSVHDRLAEDAVSGTLSELLGADWSVDRCVRRKEDAATTGARDHVRGRYTAQLTRRSTGEAQQRELVVEGAGLGYLGEHALAVAEPLRDYVPRVYGVVAGLLYRDWLPGPPSAADEMGLSAAITAYVTHRQQALPADTDCTPRMRGREPVWELAAELLSRPLGWASPAIRGLLEPTTRRLLTPSRLSVVDGATTPSRWFGDPAEPGRSRKVDFYQGATGHWALPCYDAVFDLAGAACEPVSPGFADLLRERYEALTGERPDEERWLLYRIAQLWRLGRSGDLEPHAVDRHSAAAVHDFLAACYLDDLRAPTGPVCAVDLDGVLETDRLGYPCTTPVGMMALRALAAHGYRVVLATGRGLDDARDRCQALRLSGAVVEYGAAVYLHEDGTTIDLRDRQEQALLDDVRSQLMRRGVPVLPTHVYTVRARLHGGPLPPDLVAEIPLLSDPRLRLVHGQGQTDVTAARLDKSTGLTHLTQSLHADGIAFAIGDTAADVTMLRAASVARAPRNADDVVRAAGVPLTRRSYQWGLADACAAVLGHRPGRCPVCRVPALPARTRDLLALLGLSEPGVSTLPLQAARVAVRALRPEAPGADPRRLRGRLLLRG</sequence>
<dbReference type="Gene3D" id="3.40.50.2020">
    <property type="match status" value="1"/>
</dbReference>
<reference evidence="2" key="1">
    <citation type="journal article" date="2019" name="Int. J. Syst. Evol. Microbiol.">
        <title>The Global Catalogue of Microorganisms (GCM) 10K type strain sequencing project: providing services to taxonomists for standard genome sequencing and annotation.</title>
        <authorList>
            <consortium name="The Broad Institute Genomics Platform"/>
            <consortium name="The Broad Institute Genome Sequencing Center for Infectious Disease"/>
            <person name="Wu L."/>
            <person name="Ma J."/>
        </authorList>
    </citation>
    <scope>NUCLEOTIDE SEQUENCE [LARGE SCALE GENOMIC DNA]</scope>
    <source>
        <strain evidence="2">JCM 14283</strain>
    </source>
</reference>
<dbReference type="EMBL" id="BAAANB010000001">
    <property type="protein sequence ID" value="GAA2018759.1"/>
    <property type="molecule type" value="Genomic_DNA"/>
</dbReference>
<gene>
    <name evidence="1" type="ORF">GCM10009740_03350</name>
</gene>
<dbReference type="PANTHER" id="PTHR10000:SF8">
    <property type="entry name" value="HAD SUPERFAMILY HYDROLASE-LIKE, TYPE 3"/>
    <property type="match status" value="1"/>
</dbReference>
<dbReference type="InterPro" id="IPR023214">
    <property type="entry name" value="HAD_sf"/>
</dbReference>
<dbReference type="Gene3D" id="3.90.1070.10">
    <property type="match status" value="1"/>
</dbReference>
<dbReference type="Proteomes" id="UP001501285">
    <property type="component" value="Unassembled WGS sequence"/>
</dbReference>
<dbReference type="InterPro" id="IPR036412">
    <property type="entry name" value="HAD-like_sf"/>
</dbReference>
<evidence type="ECO:0000313" key="2">
    <source>
        <dbReference type="Proteomes" id="UP001501285"/>
    </source>
</evidence>
<organism evidence="1 2">
    <name type="scientific">Terrabacter terrae</name>
    <dbReference type="NCBI Taxonomy" id="318434"/>
    <lineage>
        <taxon>Bacteria</taxon>
        <taxon>Bacillati</taxon>
        <taxon>Actinomycetota</taxon>
        <taxon>Actinomycetes</taxon>
        <taxon>Micrococcales</taxon>
        <taxon>Intrasporangiaceae</taxon>
        <taxon>Terrabacter</taxon>
    </lineage>
</organism>
<accession>A0ABP5F746</accession>
<dbReference type="RefSeq" id="WP_343986531.1">
    <property type="nucleotide sequence ID" value="NZ_BAAANB010000001.1"/>
</dbReference>
<dbReference type="SUPFAM" id="SSF56784">
    <property type="entry name" value="HAD-like"/>
    <property type="match status" value="1"/>
</dbReference>
<keyword evidence="2" id="KW-1185">Reference proteome</keyword>
<comment type="caution">
    <text evidence="1">The sequence shown here is derived from an EMBL/GenBank/DDBJ whole genome shotgun (WGS) entry which is preliminary data.</text>
</comment>
<proteinExistence type="predicted"/>
<evidence type="ECO:0008006" key="3">
    <source>
        <dbReference type="Google" id="ProtNLM"/>
    </source>
</evidence>
<evidence type="ECO:0000313" key="1">
    <source>
        <dbReference type="EMBL" id="GAA2018759.1"/>
    </source>
</evidence>
<dbReference type="PANTHER" id="PTHR10000">
    <property type="entry name" value="PHOSPHOSERINE PHOSPHATASE"/>
    <property type="match status" value="1"/>
</dbReference>
<dbReference type="InterPro" id="IPR029057">
    <property type="entry name" value="PRTase-like"/>
</dbReference>